<proteinExistence type="predicted"/>
<keyword evidence="1" id="KW-0808">Transferase</keyword>
<dbReference type="GO" id="GO:0016787">
    <property type="term" value="F:hydrolase activity"/>
    <property type="evidence" value="ECO:0007669"/>
    <property type="project" value="InterPro"/>
</dbReference>
<keyword evidence="2" id="KW-1185">Reference proteome</keyword>
<gene>
    <name evidence="1" type="ORF">C8P64_3043</name>
</gene>
<dbReference type="InterPro" id="IPR029062">
    <property type="entry name" value="Class_I_gatase-like"/>
</dbReference>
<dbReference type="Pfam" id="PF07722">
    <property type="entry name" value="Peptidase_C26"/>
    <property type="match status" value="1"/>
</dbReference>
<sequence>MQKLIIGISMREANAASYDEKRDAIARDWYRFMKEIMPNANWILLPNIEEEIIEYIENWNINAFILTGGENLSISKERDDTEKLIFQYSQANSLPVLGICRGFQAIFKWLGGEIEQRNDRFSVFHVATRHQIIINNKVEEVNSYHSNALIDRSKPEMLKVIGRCKEDNTIEAFQGNGLLGLMWHPEREDIFSKWEARMIKKLFKYE</sequence>
<evidence type="ECO:0000313" key="2">
    <source>
        <dbReference type="Proteomes" id="UP000244174"/>
    </source>
</evidence>
<comment type="caution">
    <text evidence="1">The sequence shown here is derived from an EMBL/GenBank/DDBJ whole genome shotgun (WGS) entry which is preliminary data.</text>
</comment>
<dbReference type="AlphaFoldDB" id="A0A2T6AFL6"/>
<name>A0A2T6AFL6_9FLAO</name>
<dbReference type="PROSITE" id="PS51273">
    <property type="entry name" value="GATASE_TYPE_1"/>
    <property type="match status" value="1"/>
</dbReference>
<dbReference type="Gene3D" id="3.40.50.880">
    <property type="match status" value="1"/>
</dbReference>
<keyword evidence="1" id="KW-0315">Glutamine amidotransferase</keyword>
<dbReference type="GO" id="GO:0016740">
    <property type="term" value="F:transferase activity"/>
    <property type="evidence" value="ECO:0007669"/>
    <property type="project" value="UniProtKB-KW"/>
</dbReference>
<dbReference type="SUPFAM" id="SSF52317">
    <property type="entry name" value="Class I glutamine amidotransferase-like"/>
    <property type="match status" value="1"/>
</dbReference>
<dbReference type="InterPro" id="IPR011697">
    <property type="entry name" value="Peptidase_C26"/>
</dbReference>
<dbReference type="RefSeq" id="WP_108172892.1">
    <property type="nucleotide sequence ID" value="NZ_QBKQ01000003.1"/>
</dbReference>
<evidence type="ECO:0000313" key="1">
    <source>
        <dbReference type="EMBL" id="PTX42613.1"/>
    </source>
</evidence>
<reference evidence="1 2" key="1">
    <citation type="submission" date="2018-04" db="EMBL/GenBank/DDBJ databases">
        <title>Genomic Encyclopedia of Archaeal and Bacterial Type Strains, Phase II (KMG-II): from individual species to whole genera.</title>
        <authorList>
            <person name="Goeker M."/>
        </authorList>
    </citation>
    <scope>NUCLEOTIDE SEQUENCE [LARGE SCALE GENOMIC DNA]</scope>
    <source>
        <strain evidence="1 2">DSM 23082</strain>
    </source>
</reference>
<organism evidence="1 2">
    <name type="scientific">Christiangramia gaetbulicola</name>
    <dbReference type="NCBI Taxonomy" id="703340"/>
    <lineage>
        <taxon>Bacteria</taxon>
        <taxon>Pseudomonadati</taxon>
        <taxon>Bacteroidota</taxon>
        <taxon>Flavobacteriia</taxon>
        <taxon>Flavobacteriales</taxon>
        <taxon>Flavobacteriaceae</taxon>
        <taxon>Christiangramia</taxon>
    </lineage>
</organism>
<dbReference type="OrthoDB" id="9804920at2"/>
<dbReference type="EMBL" id="QBKQ01000003">
    <property type="protein sequence ID" value="PTX42613.1"/>
    <property type="molecule type" value="Genomic_DNA"/>
</dbReference>
<dbReference type="Proteomes" id="UP000244174">
    <property type="component" value="Unassembled WGS sequence"/>
</dbReference>
<accession>A0A2T6AFL6</accession>
<protein>
    <submittedName>
        <fullName evidence="1">Putative glutamine amidotransferase</fullName>
    </submittedName>
</protein>